<evidence type="ECO:0000313" key="3">
    <source>
        <dbReference type="Proteomes" id="UP000193144"/>
    </source>
</evidence>
<dbReference type="AlphaFoldDB" id="A0A1Y1ZMK2"/>
<reference evidence="2 3" key="1">
    <citation type="submission" date="2016-07" db="EMBL/GenBank/DDBJ databases">
        <title>Pervasive Adenine N6-methylation of Active Genes in Fungi.</title>
        <authorList>
            <consortium name="DOE Joint Genome Institute"/>
            <person name="Mondo S.J."/>
            <person name="Dannebaum R.O."/>
            <person name="Kuo R.C."/>
            <person name="Labutti K."/>
            <person name="Haridas S."/>
            <person name="Kuo A."/>
            <person name="Salamov A."/>
            <person name="Ahrendt S.R."/>
            <person name="Lipzen A."/>
            <person name="Sullivan W."/>
            <person name="Andreopoulos W.B."/>
            <person name="Clum A."/>
            <person name="Lindquist E."/>
            <person name="Daum C."/>
            <person name="Ramamoorthy G.K."/>
            <person name="Gryganskyi A."/>
            <person name="Culley D."/>
            <person name="Magnuson J.K."/>
            <person name="James T.Y."/>
            <person name="O'Malley M.A."/>
            <person name="Stajich J.E."/>
            <person name="Spatafora J.W."/>
            <person name="Visel A."/>
            <person name="Grigoriev I.V."/>
        </authorList>
    </citation>
    <scope>NUCLEOTIDE SEQUENCE [LARGE SCALE GENOMIC DNA]</scope>
    <source>
        <strain evidence="2 3">CBS 115471</strain>
    </source>
</reference>
<proteinExistence type="predicted"/>
<evidence type="ECO:0000256" key="1">
    <source>
        <dbReference type="SAM" id="MobiDB-lite"/>
    </source>
</evidence>
<dbReference type="Proteomes" id="UP000193144">
    <property type="component" value="Unassembled WGS sequence"/>
</dbReference>
<gene>
    <name evidence="2" type="ORF">BCR34DRAFT_565590</name>
</gene>
<feature type="compositionally biased region" description="Polar residues" evidence="1">
    <location>
        <begin position="30"/>
        <end position="40"/>
    </location>
</feature>
<comment type="caution">
    <text evidence="2">The sequence shown here is derived from an EMBL/GenBank/DDBJ whole genome shotgun (WGS) entry which is preliminary data.</text>
</comment>
<keyword evidence="3" id="KW-1185">Reference proteome</keyword>
<sequence>MWRQYGEISHQQLQLDLNLRRPLCHAPQAVVSSSTDSPASLLQPRKDPHSLLMHPLPLRRPTACKRKATE</sequence>
<dbReference type="EMBL" id="MCFA01000063">
    <property type="protein sequence ID" value="ORY11237.1"/>
    <property type="molecule type" value="Genomic_DNA"/>
</dbReference>
<protein>
    <submittedName>
        <fullName evidence="2">Uncharacterized protein</fullName>
    </submittedName>
</protein>
<organism evidence="2 3">
    <name type="scientific">Clohesyomyces aquaticus</name>
    <dbReference type="NCBI Taxonomy" id="1231657"/>
    <lineage>
        <taxon>Eukaryota</taxon>
        <taxon>Fungi</taxon>
        <taxon>Dikarya</taxon>
        <taxon>Ascomycota</taxon>
        <taxon>Pezizomycotina</taxon>
        <taxon>Dothideomycetes</taxon>
        <taxon>Pleosporomycetidae</taxon>
        <taxon>Pleosporales</taxon>
        <taxon>Lindgomycetaceae</taxon>
        <taxon>Clohesyomyces</taxon>
    </lineage>
</organism>
<evidence type="ECO:0000313" key="2">
    <source>
        <dbReference type="EMBL" id="ORY11237.1"/>
    </source>
</evidence>
<feature type="region of interest" description="Disordered" evidence="1">
    <location>
        <begin position="29"/>
        <end position="70"/>
    </location>
</feature>
<accession>A0A1Y1ZMK2</accession>
<name>A0A1Y1ZMK2_9PLEO</name>